<dbReference type="Pfam" id="PF00370">
    <property type="entry name" value="FGGY_N"/>
    <property type="match status" value="1"/>
</dbReference>
<dbReference type="SUPFAM" id="SSF53067">
    <property type="entry name" value="Actin-like ATPase domain"/>
    <property type="match status" value="1"/>
</dbReference>
<reference evidence="2 3" key="1">
    <citation type="submission" date="2018-06" db="EMBL/GenBank/DDBJ databases">
        <authorList>
            <consortium name="Pathogen Informatics"/>
            <person name="Doyle S."/>
        </authorList>
    </citation>
    <scope>NUCLEOTIDE SEQUENCE [LARGE SCALE GENOMIC DNA]</scope>
    <source>
        <strain evidence="2 3">NCTC9128</strain>
    </source>
</reference>
<keyword evidence="2" id="KW-0808">Transferase</keyword>
<gene>
    <name evidence="2" type="primary">lyx_3</name>
    <name evidence="2" type="ORF">NCTC9128_05105</name>
</gene>
<evidence type="ECO:0000313" key="2">
    <source>
        <dbReference type="EMBL" id="SQC38986.1"/>
    </source>
</evidence>
<evidence type="ECO:0000259" key="1">
    <source>
        <dbReference type="Pfam" id="PF00370"/>
    </source>
</evidence>
<keyword evidence="2" id="KW-0418">Kinase</keyword>
<organism evidence="2 3">
    <name type="scientific">Klebsiella pneumoniae</name>
    <dbReference type="NCBI Taxonomy" id="573"/>
    <lineage>
        <taxon>Bacteria</taxon>
        <taxon>Pseudomonadati</taxon>
        <taxon>Pseudomonadota</taxon>
        <taxon>Gammaproteobacteria</taxon>
        <taxon>Enterobacterales</taxon>
        <taxon>Enterobacteriaceae</taxon>
        <taxon>Klebsiella/Raoultella group</taxon>
        <taxon>Klebsiella</taxon>
        <taxon>Klebsiella pneumoniae complex</taxon>
    </lineage>
</organism>
<dbReference type="InterPro" id="IPR018484">
    <property type="entry name" value="FGGY_N"/>
</dbReference>
<dbReference type="Proteomes" id="UP000251088">
    <property type="component" value="Unassembled WGS sequence"/>
</dbReference>
<evidence type="ECO:0000313" key="3">
    <source>
        <dbReference type="Proteomes" id="UP000251088"/>
    </source>
</evidence>
<protein>
    <submittedName>
        <fullName evidence="2">Putative L-xylulose kinase</fullName>
    </submittedName>
</protein>
<name>A0A2X3ENI1_KLEPN</name>
<dbReference type="InterPro" id="IPR043129">
    <property type="entry name" value="ATPase_NBD"/>
</dbReference>
<dbReference type="GO" id="GO:0005975">
    <property type="term" value="P:carbohydrate metabolic process"/>
    <property type="evidence" value="ECO:0007669"/>
    <property type="project" value="InterPro"/>
</dbReference>
<dbReference type="GO" id="GO:0016301">
    <property type="term" value="F:kinase activity"/>
    <property type="evidence" value="ECO:0007669"/>
    <property type="project" value="UniProtKB-KW"/>
</dbReference>
<dbReference type="AlphaFoldDB" id="A0A2X3ENI1"/>
<proteinExistence type="predicted"/>
<sequence>MVKDLIRFYLTGEAFLELTDISGTNLINVRDCKYDDELLAWWGLDELRDKLPPSNAQQNAAEKSLTTWPV</sequence>
<accession>A0A2X3ENI1</accession>
<dbReference type="Gene3D" id="3.30.420.40">
    <property type="match status" value="1"/>
</dbReference>
<feature type="domain" description="Carbohydrate kinase FGGY N-terminal" evidence="1">
    <location>
        <begin position="1"/>
        <end position="53"/>
    </location>
</feature>
<dbReference type="EMBL" id="UAWN01000014">
    <property type="protein sequence ID" value="SQC38986.1"/>
    <property type="molecule type" value="Genomic_DNA"/>
</dbReference>